<accession>A0AAD8P5S2</accession>
<evidence type="ECO:0000313" key="2">
    <source>
        <dbReference type="Proteomes" id="UP001229421"/>
    </source>
</evidence>
<dbReference type="Proteomes" id="UP001229421">
    <property type="component" value="Unassembled WGS sequence"/>
</dbReference>
<organism evidence="1 2">
    <name type="scientific">Tagetes erecta</name>
    <name type="common">African marigold</name>
    <dbReference type="NCBI Taxonomy" id="13708"/>
    <lineage>
        <taxon>Eukaryota</taxon>
        <taxon>Viridiplantae</taxon>
        <taxon>Streptophyta</taxon>
        <taxon>Embryophyta</taxon>
        <taxon>Tracheophyta</taxon>
        <taxon>Spermatophyta</taxon>
        <taxon>Magnoliopsida</taxon>
        <taxon>eudicotyledons</taxon>
        <taxon>Gunneridae</taxon>
        <taxon>Pentapetalae</taxon>
        <taxon>asterids</taxon>
        <taxon>campanulids</taxon>
        <taxon>Asterales</taxon>
        <taxon>Asteraceae</taxon>
        <taxon>Asteroideae</taxon>
        <taxon>Heliantheae alliance</taxon>
        <taxon>Tageteae</taxon>
        <taxon>Tagetes</taxon>
    </lineage>
</organism>
<gene>
    <name evidence="1" type="ORF">QVD17_05714</name>
</gene>
<reference evidence="1" key="1">
    <citation type="journal article" date="2023" name="bioRxiv">
        <title>Improved chromosome-level genome assembly for marigold (Tagetes erecta).</title>
        <authorList>
            <person name="Jiang F."/>
            <person name="Yuan L."/>
            <person name="Wang S."/>
            <person name="Wang H."/>
            <person name="Xu D."/>
            <person name="Wang A."/>
            <person name="Fan W."/>
        </authorList>
    </citation>
    <scope>NUCLEOTIDE SEQUENCE</scope>
    <source>
        <strain evidence="1">WSJ</strain>
        <tissue evidence="1">Leaf</tissue>
    </source>
</reference>
<evidence type="ECO:0000313" key="1">
    <source>
        <dbReference type="EMBL" id="KAK1439890.1"/>
    </source>
</evidence>
<comment type="caution">
    <text evidence="1">The sequence shown here is derived from an EMBL/GenBank/DDBJ whole genome shotgun (WGS) entry which is preliminary data.</text>
</comment>
<name>A0AAD8P5S2_TARER</name>
<sequence>MLDCLAGLRATLGAARGLEDGSVTISTLWWIHEGMVVAMMLMWQATREWRRCEKRSRGRAHELYSGNKKLSSSWPPRGCSRGVKCGLKSILGSILENRHSTSESSSKFQSLCRTRPPLSSTSKLLQLARFKNGE</sequence>
<keyword evidence="2" id="KW-1185">Reference proteome</keyword>
<proteinExistence type="predicted"/>
<dbReference type="AlphaFoldDB" id="A0AAD8P5S2"/>
<protein>
    <submittedName>
        <fullName evidence="1">Uncharacterized protein</fullName>
    </submittedName>
</protein>
<dbReference type="EMBL" id="JAUHHV010000001">
    <property type="protein sequence ID" value="KAK1439890.1"/>
    <property type="molecule type" value="Genomic_DNA"/>
</dbReference>